<gene>
    <name evidence="2" type="ORF">B5F15_07480</name>
</gene>
<dbReference type="RefSeq" id="WP_087414937.1">
    <property type="nucleotide sequence ID" value="NZ_NFKL01000009.1"/>
</dbReference>
<reference evidence="3" key="1">
    <citation type="submission" date="2017-04" db="EMBL/GenBank/DDBJ databases">
        <title>Function of individual gut microbiota members based on whole genome sequencing of pure cultures obtained from chicken caecum.</title>
        <authorList>
            <person name="Medvecky M."/>
            <person name="Cejkova D."/>
            <person name="Polansky O."/>
            <person name="Karasova D."/>
            <person name="Kubasova T."/>
            <person name="Cizek A."/>
            <person name="Rychlik I."/>
        </authorList>
    </citation>
    <scope>NUCLEOTIDE SEQUENCE [LARGE SCALE GENOMIC DNA]</scope>
    <source>
        <strain evidence="3">An179</strain>
    </source>
</reference>
<evidence type="ECO:0000259" key="1">
    <source>
        <dbReference type="PROSITE" id="PS51737"/>
    </source>
</evidence>
<protein>
    <recommendedName>
        <fullName evidence="1">Recombinase domain-containing protein</fullName>
    </recommendedName>
</protein>
<dbReference type="PROSITE" id="PS51737">
    <property type="entry name" value="RECOMBINASE_DNA_BIND"/>
    <property type="match status" value="1"/>
</dbReference>
<dbReference type="Proteomes" id="UP000195326">
    <property type="component" value="Unassembled WGS sequence"/>
</dbReference>
<proteinExistence type="predicted"/>
<organism evidence="2 3">
    <name type="scientific">Butyricicoccus pullicaecorum</name>
    <dbReference type="NCBI Taxonomy" id="501571"/>
    <lineage>
        <taxon>Bacteria</taxon>
        <taxon>Bacillati</taxon>
        <taxon>Bacillota</taxon>
        <taxon>Clostridia</taxon>
        <taxon>Eubacteriales</taxon>
        <taxon>Butyricicoccaceae</taxon>
        <taxon>Butyricicoccus</taxon>
    </lineage>
</organism>
<feature type="domain" description="Recombinase" evidence="1">
    <location>
        <begin position="7"/>
        <end position="102"/>
    </location>
</feature>
<evidence type="ECO:0000313" key="3">
    <source>
        <dbReference type="Proteomes" id="UP000195326"/>
    </source>
</evidence>
<dbReference type="InterPro" id="IPR038109">
    <property type="entry name" value="DNA_bind_recomb_sf"/>
</dbReference>
<sequence length="247" mass="28038">MGNRKQPFGYRVVMGEIALHPQESKLVEYIFQQYLAGATYNTLVEELREQSIPYDEGKLWNKNMVARILEDSRYTGERGYPPVIDREALEKALEKRSAKQTAAPKTDTQKLLRRFSGRPSTARMERQVLDLLNSLIISPEQLRFPATAPPDQSTERSLQRELDRVMECQPIDEDAAKSLILSIAAAQYSAVDSREYETVRLRRVFSGRQSTTALDAELLQRSVSAIHCHNDGSLNIKLKNGQVIGKE</sequence>
<dbReference type="GO" id="GO:0003677">
    <property type="term" value="F:DNA binding"/>
    <property type="evidence" value="ECO:0007669"/>
    <property type="project" value="InterPro"/>
</dbReference>
<dbReference type="AlphaFoldDB" id="A0A1Y4LP16"/>
<dbReference type="InterPro" id="IPR011109">
    <property type="entry name" value="DNA_bind_recombinase_dom"/>
</dbReference>
<dbReference type="EMBL" id="NFKL01000009">
    <property type="protein sequence ID" value="OUP58424.1"/>
    <property type="molecule type" value="Genomic_DNA"/>
</dbReference>
<comment type="caution">
    <text evidence="2">The sequence shown here is derived from an EMBL/GenBank/DDBJ whole genome shotgun (WGS) entry which is preliminary data.</text>
</comment>
<accession>A0A1Y4LP16</accession>
<dbReference type="Gene3D" id="3.90.1750.20">
    <property type="entry name" value="Putative Large Serine Recombinase, Chain B, Domain 2"/>
    <property type="match status" value="1"/>
</dbReference>
<dbReference type="GO" id="GO:0000150">
    <property type="term" value="F:DNA strand exchange activity"/>
    <property type="evidence" value="ECO:0007669"/>
    <property type="project" value="InterPro"/>
</dbReference>
<dbReference type="Pfam" id="PF07508">
    <property type="entry name" value="Recombinase"/>
    <property type="match status" value="1"/>
</dbReference>
<name>A0A1Y4LP16_9FIRM</name>
<evidence type="ECO:0000313" key="2">
    <source>
        <dbReference type="EMBL" id="OUP58424.1"/>
    </source>
</evidence>